<dbReference type="GO" id="GO:0051431">
    <property type="term" value="F:corticotropin-releasing hormone receptor 2 binding"/>
    <property type="evidence" value="ECO:0007669"/>
    <property type="project" value="InterPro"/>
</dbReference>
<protein>
    <submittedName>
        <fullName evidence="10">Urocortin 2</fullName>
    </submittedName>
</protein>
<comment type="subunit">
    <text evidence="3">Binds with high affinity to CRF receptors 2-alpha and 2-beta.</text>
</comment>
<dbReference type="Ensembl" id="ENSSVLT00005020747.1">
    <property type="protein sequence ID" value="ENSSVLP00005018637.1"/>
    <property type="gene ID" value="ENSSVLG00005014977.1"/>
</dbReference>
<sequence>MTRWALLVLMVLMLGRVLVVSATPIPAFQLLPQNCPQTTPFPVSSKSPSATTIGPPASWGFLSSGPRIGPRIALSLDVPIGLLQILLEQARTRAAREQAATNARILAHVGRR</sequence>
<keyword evidence="11" id="KW-1185">Reference proteome</keyword>
<dbReference type="GeneTree" id="ENSGT00940000160568"/>
<dbReference type="GO" id="GO:0031669">
    <property type="term" value="P:cellular response to nutrient levels"/>
    <property type="evidence" value="ECO:0007669"/>
    <property type="project" value="TreeGrafter"/>
</dbReference>
<evidence type="ECO:0000313" key="10">
    <source>
        <dbReference type="Ensembl" id="ENSSVLP00005018637.1"/>
    </source>
</evidence>
<gene>
    <name evidence="10" type="primary">UCN2</name>
</gene>
<organism evidence="10 11">
    <name type="scientific">Sciurus vulgaris</name>
    <name type="common">Eurasian red squirrel</name>
    <dbReference type="NCBI Taxonomy" id="55149"/>
    <lineage>
        <taxon>Eukaryota</taxon>
        <taxon>Metazoa</taxon>
        <taxon>Chordata</taxon>
        <taxon>Craniata</taxon>
        <taxon>Vertebrata</taxon>
        <taxon>Euteleostomi</taxon>
        <taxon>Mammalia</taxon>
        <taxon>Eutheria</taxon>
        <taxon>Euarchontoglires</taxon>
        <taxon>Glires</taxon>
        <taxon>Rodentia</taxon>
        <taxon>Sciuromorpha</taxon>
        <taxon>Sciuridae</taxon>
        <taxon>Sciurinae</taxon>
        <taxon>Sciurini</taxon>
        <taxon>Sciurus</taxon>
    </lineage>
</organism>
<comment type="subcellular location">
    <subcellularLocation>
        <location evidence="1">Secreted</location>
    </subcellularLocation>
</comment>
<proteinExistence type="inferred from homology"/>
<accession>A0A8D2JKT6</accession>
<feature type="chain" id="PRO_5034131772" evidence="8">
    <location>
        <begin position="23"/>
        <end position="112"/>
    </location>
</feature>
<comment type="function">
    <text evidence="7">Suppresses food intake, delays gastric emptying and decreases heat-induced edema. Might represent an endogenous ligand for maintaining homeostasis after stress.</text>
</comment>
<dbReference type="GO" id="GO:0042562">
    <property type="term" value="F:hormone binding"/>
    <property type="evidence" value="ECO:0007669"/>
    <property type="project" value="Ensembl"/>
</dbReference>
<evidence type="ECO:0000256" key="3">
    <source>
        <dbReference type="ARBA" id="ARBA00011328"/>
    </source>
</evidence>
<evidence type="ECO:0000256" key="5">
    <source>
        <dbReference type="ARBA" id="ARBA00022702"/>
    </source>
</evidence>
<reference evidence="10" key="1">
    <citation type="submission" date="2025-08" db="UniProtKB">
        <authorList>
            <consortium name="Ensembl"/>
        </authorList>
    </citation>
    <scope>IDENTIFICATION</scope>
</reference>
<evidence type="ECO:0000256" key="2">
    <source>
        <dbReference type="ARBA" id="ARBA00009287"/>
    </source>
</evidence>
<keyword evidence="4" id="KW-0964">Secreted</keyword>
<dbReference type="PANTHER" id="PTHR17575:SF0">
    <property type="entry name" value="UROCORTIN-2"/>
    <property type="match status" value="1"/>
</dbReference>
<keyword evidence="6 8" id="KW-0732">Signal</keyword>
<evidence type="ECO:0000256" key="6">
    <source>
        <dbReference type="ARBA" id="ARBA00022729"/>
    </source>
</evidence>
<reference evidence="10" key="2">
    <citation type="submission" date="2025-09" db="UniProtKB">
        <authorList>
            <consortium name="Ensembl"/>
        </authorList>
    </citation>
    <scope>IDENTIFICATION</scope>
</reference>
<dbReference type="GO" id="GO:0009755">
    <property type="term" value="P:hormone-mediated signaling pathway"/>
    <property type="evidence" value="ECO:0007669"/>
    <property type="project" value="Ensembl"/>
</dbReference>
<dbReference type="InterPro" id="IPR024270">
    <property type="entry name" value="Urocortin_II/III"/>
</dbReference>
<evidence type="ECO:0000256" key="1">
    <source>
        <dbReference type="ARBA" id="ARBA00004613"/>
    </source>
</evidence>
<dbReference type="AlphaFoldDB" id="A0A8D2JKT6"/>
<keyword evidence="5" id="KW-0372">Hormone</keyword>
<feature type="domain" description="Corticotropin-releasing factor" evidence="9">
    <location>
        <begin position="73"/>
        <end position="109"/>
    </location>
</feature>
<dbReference type="GO" id="GO:0005615">
    <property type="term" value="C:extracellular space"/>
    <property type="evidence" value="ECO:0007669"/>
    <property type="project" value="InterPro"/>
</dbReference>
<dbReference type="PANTHER" id="PTHR17575">
    <property type="entry name" value="UROCORTIN-2 AND 3"/>
    <property type="match status" value="1"/>
</dbReference>
<evidence type="ECO:0000256" key="8">
    <source>
        <dbReference type="SAM" id="SignalP"/>
    </source>
</evidence>
<dbReference type="Proteomes" id="UP000694564">
    <property type="component" value="Chromosome 10"/>
</dbReference>
<name>A0A8D2JKT6_SCIVU</name>
<comment type="similarity">
    <text evidence="2">Belongs to the sauvagine/corticotropin-releasing factor/urotensin I family.</text>
</comment>
<evidence type="ECO:0000256" key="7">
    <source>
        <dbReference type="ARBA" id="ARBA00025160"/>
    </source>
</evidence>
<dbReference type="GO" id="GO:0007586">
    <property type="term" value="P:digestion"/>
    <property type="evidence" value="ECO:0007669"/>
    <property type="project" value="InterPro"/>
</dbReference>
<evidence type="ECO:0000313" key="11">
    <source>
        <dbReference type="Proteomes" id="UP000694564"/>
    </source>
</evidence>
<dbReference type="GO" id="GO:0007189">
    <property type="term" value="P:adenylate cyclase-activating G protein-coupled receptor signaling pathway"/>
    <property type="evidence" value="ECO:0007669"/>
    <property type="project" value="Ensembl"/>
</dbReference>
<dbReference type="OrthoDB" id="9837679at2759"/>
<evidence type="ECO:0000256" key="4">
    <source>
        <dbReference type="ARBA" id="ARBA00022525"/>
    </source>
</evidence>
<feature type="signal peptide" evidence="8">
    <location>
        <begin position="1"/>
        <end position="22"/>
    </location>
</feature>
<dbReference type="InterPro" id="IPR000187">
    <property type="entry name" value="CRF"/>
</dbReference>
<dbReference type="GO" id="GO:0005179">
    <property type="term" value="F:hormone activity"/>
    <property type="evidence" value="ECO:0007669"/>
    <property type="project" value="UniProtKB-KW"/>
</dbReference>
<evidence type="ECO:0000259" key="9">
    <source>
        <dbReference type="Pfam" id="PF00473"/>
    </source>
</evidence>
<dbReference type="Pfam" id="PF00473">
    <property type="entry name" value="CRF"/>
    <property type="match status" value="1"/>
</dbReference>